<dbReference type="EMBL" id="BARU01042209">
    <property type="protein sequence ID" value="GAH82373.1"/>
    <property type="molecule type" value="Genomic_DNA"/>
</dbReference>
<gene>
    <name evidence="2" type="ORF">S03H2_64902</name>
</gene>
<reference evidence="2" key="1">
    <citation type="journal article" date="2014" name="Front. Microbiol.">
        <title>High frequency of phylogenetically diverse reductive dehalogenase-homologous genes in deep subseafloor sedimentary metagenomes.</title>
        <authorList>
            <person name="Kawai M."/>
            <person name="Futagami T."/>
            <person name="Toyoda A."/>
            <person name="Takaki Y."/>
            <person name="Nishi S."/>
            <person name="Hori S."/>
            <person name="Arai W."/>
            <person name="Tsubouchi T."/>
            <person name="Morono Y."/>
            <person name="Uchiyama I."/>
            <person name="Ito T."/>
            <person name="Fujiyama A."/>
            <person name="Inagaki F."/>
            <person name="Takami H."/>
        </authorList>
    </citation>
    <scope>NUCLEOTIDE SEQUENCE</scope>
    <source>
        <strain evidence="2">Expedition CK06-06</strain>
    </source>
</reference>
<feature type="transmembrane region" description="Helical" evidence="1">
    <location>
        <begin position="36"/>
        <end position="54"/>
    </location>
</feature>
<keyword evidence="1" id="KW-0472">Membrane</keyword>
<comment type="caution">
    <text evidence="2">The sequence shown here is derived from an EMBL/GenBank/DDBJ whole genome shotgun (WGS) entry which is preliminary data.</text>
</comment>
<evidence type="ECO:0000256" key="1">
    <source>
        <dbReference type="SAM" id="Phobius"/>
    </source>
</evidence>
<feature type="transmembrane region" description="Helical" evidence="1">
    <location>
        <begin position="66"/>
        <end position="94"/>
    </location>
</feature>
<name>X1KJX5_9ZZZZ</name>
<sequence length="97" mass="10412">MREEDLMKLLAGIGGGITLIETILGFNERHVDTSKVILLVISIILAVIILLSVIRPGNPVPMNWLLFVGVGIVLIIFSSLAGGILILVAGFIGYTER</sequence>
<accession>X1KJX5</accession>
<keyword evidence="1" id="KW-1133">Transmembrane helix</keyword>
<evidence type="ECO:0000313" key="2">
    <source>
        <dbReference type="EMBL" id="GAH82373.1"/>
    </source>
</evidence>
<dbReference type="AlphaFoldDB" id="X1KJX5"/>
<organism evidence="2">
    <name type="scientific">marine sediment metagenome</name>
    <dbReference type="NCBI Taxonomy" id="412755"/>
    <lineage>
        <taxon>unclassified sequences</taxon>
        <taxon>metagenomes</taxon>
        <taxon>ecological metagenomes</taxon>
    </lineage>
</organism>
<protein>
    <submittedName>
        <fullName evidence="2">Uncharacterized protein</fullName>
    </submittedName>
</protein>
<keyword evidence="1" id="KW-0812">Transmembrane</keyword>
<proteinExistence type="predicted"/>